<name>A0A644YWY4_9ZZZZ</name>
<dbReference type="AlphaFoldDB" id="A0A644YWY4"/>
<reference evidence="1" key="1">
    <citation type="submission" date="2019-08" db="EMBL/GenBank/DDBJ databases">
        <authorList>
            <person name="Kucharzyk K."/>
            <person name="Murdoch R.W."/>
            <person name="Higgins S."/>
            <person name="Loffler F."/>
        </authorList>
    </citation>
    <scope>NUCLEOTIDE SEQUENCE</scope>
</reference>
<comment type="caution">
    <text evidence="1">The sequence shown here is derived from an EMBL/GenBank/DDBJ whole genome shotgun (WGS) entry which is preliminary data.</text>
</comment>
<protein>
    <submittedName>
        <fullName evidence="1">Uncharacterized protein</fullName>
    </submittedName>
</protein>
<dbReference type="EMBL" id="VSSQ01006338">
    <property type="protein sequence ID" value="MPM32361.1"/>
    <property type="molecule type" value="Genomic_DNA"/>
</dbReference>
<accession>A0A644YWY4</accession>
<sequence length="76" mass="8312">MKFTRSLLAKASANAMVPVSTIILSMLTLNKNCNNAINTDHPAKVTNRDLSMLDSTKLRKSVATIGLFFSPLNTMK</sequence>
<proteinExistence type="predicted"/>
<gene>
    <name evidence="1" type="ORF">SDC9_78923</name>
</gene>
<evidence type="ECO:0000313" key="1">
    <source>
        <dbReference type="EMBL" id="MPM32361.1"/>
    </source>
</evidence>
<organism evidence="1">
    <name type="scientific">bioreactor metagenome</name>
    <dbReference type="NCBI Taxonomy" id="1076179"/>
    <lineage>
        <taxon>unclassified sequences</taxon>
        <taxon>metagenomes</taxon>
        <taxon>ecological metagenomes</taxon>
    </lineage>
</organism>